<dbReference type="Gene3D" id="1.10.10.10">
    <property type="entry name" value="Winged helix-like DNA-binding domain superfamily/Winged helix DNA-binding domain"/>
    <property type="match status" value="1"/>
</dbReference>
<dbReference type="Pfam" id="PF18052">
    <property type="entry name" value="Rx_N"/>
    <property type="match status" value="1"/>
</dbReference>
<evidence type="ECO:0000259" key="9">
    <source>
        <dbReference type="Pfam" id="PF25019"/>
    </source>
</evidence>
<evidence type="ECO:0000259" key="8">
    <source>
        <dbReference type="Pfam" id="PF23559"/>
    </source>
</evidence>
<accession>G7IIE7</accession>
<dbReference type="GO" id="GO:0005524">
    <property type="term" value="F:ATP binding"/>
    <property type="evidence" value="ECO:0007669"/>
    <property type="project" value="UniProtKB-KW"/>
</dbReference>
<evidence type="ECO:0000313" key="11">
    <source>
        <dbReference type="EnsemblPlants" id="AES65390"/>
    </source>
</evidence>
<name>G7IIE7_MEDTR</name>
<evidence type="ECO:0000256" key="5">
    <source>
        <dbReference type="ARBA" id="ARBA00022840"/>
    </source>
</evidence>
<dbReference type="EnsemblPlants" id="AES65390">
    <property type="protein sequence ID" value="AES65390"/>
    <property type="gene ID" value="MTR_2g038760"/>
</dbReference>
<dbReference type="Gene3D" id="1.20.5.4130">
    <property type="match status" value="1"/>
</dbReference>
<dbReference type="InterPro" id="IPR056789">
    <property type="entry name" value="LRR_R13L1-DRL21"/>
</dbReference>
<keyword evidence="1" id="KW-0433">Leucine-rich repeat</keyword>
<evidence type="ECO:0000313" key="12">
    <source>
        <dbReference type="Proteomes" id="UP000002051"/>
    </source>
</evidence>
<dbReference type="GO" id="GO:0043531">
    <property type="term" value="F:ADP binding"/>
    <property type="evidence" value="ECO:0007669"/>
    <property type="project" value="InterPro"/>
</dbReference>
<dbReference type="InterPro" id="IPR002182">
    <property type="entry name" value="NB-ARC"/>
</dbReference>
<dbReference type="InterPro" id="IPR027417">
    <property type="entry name" value="P-loop_NTPase"/>
</dbReference>
<dbReference type="InterPro" id="IPR036388">
    <property type="entry name" value="WH-like_DNA-bd_sf"/>
</dbReference>
<keyword evidence="5" id="KW-0067">ATP-binding</keyword>
<feature type="domain" description="Disease resistance N-terminal" evidence="7">
    <location>
        <begin position="29"/>
        <end position="105"/>
    </location>
</feature>
<dbReference type="Proteomes" id="UP000002051">
    <property type="component" value="Chromosome 2"/>
</dbReference>
<dbReference type="Pfam" id="PF23559">
    <property type="entry name" value="WHD_DRP"/>
    <property type="match status" value="1"/>
</dbReference>
<dbReference type="Pfam" id="PF00931">
    <property type="entry name" value="NB-ARC"/>
    <property type="match status" value="1"/>
</dbReference>
<evidence type="ECO:0000256" key="1">
    <source>
        <dbReference type="ARBA" id="ARBA00022614"/>
    </source>
</evidence>
<dbReference type="OrthoDB" id="1733640at2759"/>
<feature type="domain" description="NB-ARC" evidence="6">
    <location>
        <begin position="186"/>
        <end position="351"/>
    </location>
</feature>
<keyword evidence="3" id="KW-0547">Nucleotide-binding</keyword>
<feature type="domain" description="R13L1/DRL21-like LRR repeat region" evidence="9">
    <location>
        <begin position="706"/>
        <end position="828"/>
    </location>
</feature>
<dbReference type="EMBL" id="CM001218">
    <property type="protein sequence ID" value="AES65390.1"/>
    <property type="molecule type" value="Genomic_DNA"/>
</dbReference>
<dbReference type="OMA" id="ENIVPAM"/>
<dbReference type="eggNOG" id="KOG4658">
    <property type="taxonomic scope" value="Eukaryota"/>
</dbReference>
<dbReference type="GO" id="GO:0006952">
    <property type="term" value="P:defense response"/>
    <property type="evidence" value="ECO:0007669"/>
    <property type="project" value="UniProtKB-KW"/>
</dbReference>
<evidence type="ECO:0000256" key="3">
    <source>
        <dbReference type="ARBA" id="ARBA00022741"/>
    </source>
</evidence>
<protein>
    <submittedName>
        <fullName evidence="10">NBS-LRR type disease resistance protein</fullName>
    </submittedName>
</protein>
<dbReference type="PANTHER" id="PTHR36766:SF45">
    <property type="entry name" value="NB-ARC DOMAIN-CONTAINING PROTEIN"/>
    <property type="match status" value="1"/>
</dbReference>
<evidence type="ECO:0000256" key="2">
    <source>
        <dbReference type="ARBA" id="ARBA00022737"/>
    </source>
</evidence>
<keyword evidence="4" id="KW-0611">Plant defense</keyword>
<evidence type="ECO:0000313" key="10">
    <source>
        <dbReference type="EMBL" id="AES65390.1"/>
    </source>
</evidence>
<dbReference type="InterPro" id="IPR003591">
    <property type="entry name" value="Leu-rich_rpt_typical-subtyp"/>
</dbReference>
<evidence type="ECO:0000259" key="6">
    <source>
        <dbReference type="Pfam" id="PF00931"/>
    </source>
</evidence>
<reference evidence="10 12" key="1">
    <citation type="journal article" date="2011" name="Nature">
        <title>The Medicago genome provides insight into the evolution of rhizobial symbioses.</title>
        <authorList>
            <person name="Young N.D."/>
            <person name="Debelle F."/>
            <person name="Oldroyd G.E."/>
            <person name="Geurts R."/>
            <person name="Cannon S.B."/>
            <person name="Udvardi M.K."/>
            <person name="Benedito V.A."/>
            <person name="Mayer K.F."/>
            <person name="Gouzy J."/>
            <person name="Schoof H."/>
            <person name="Van de Peer Y."/>
            <person name="Proost S."/>
            <person name="Cook D.R."/>
            <person name="Meyers B.C."/>
            <person name="Spannagl M."/>
            <person name="Cheung F."/>
            <person name="De Mita S."/>
            <person name="Krishnakumar V."/>
            <person name="Gundlach H."/>
            <person name="Zhou S."/>
            <person name="Mudge J."/>
            <person name="Bharti A.K."/>
            <person name="Murray J.D."/>
            <person name="Naoumkina M.A."/>
            <person name="Rosen B."/>
            <person name="Silverstein K.A."/>
            <person name="Tang H."/>
            <person name="Rombauts S."/>
            <person name="Zhao P.X."/>
            <person name="Zhou P."/>
            <person name="Barbe V."/>
            <person name="Bardou P."/>
            <person name="Bechner M."/>
            <person name="Bellec A."/>
            <person name="Berger A."/>
            <person name="Berges H."/>
            <person name="Bidwell S."/>
            <person name="Bisseling T."/>
            <person name="Choisne N."/>
            <person name="Couloux A."/>
            <person name="Denny R."/>
            <person name="Deshpande S."/>
            <person name="Dai X."/>
            <person name="Doyle J.J."/>
            <person name="Dudez A.M."/>
            <person name="Farmer A.D."/>
            <person name="Fouteau S."/>
            <person name="Franken C."/>
            <person name="Gibelin C."/>
            <person name="Gish J."/>
            <person name="Goldstein S."/>
            <person name="Gonzalez A.J."/>
            <person name="Green P.J."/>
            <person name="Hallab A."/>
            <person name="Hartog M."/>
            <person name="Hua A."/>
            <person name="Humphray S.J."/>
            <person name="Jeong D.H."/>
            <person name="Jing Y."/>
            <person name="Jocker A."/>
            <person name="Kenton S.M."/>
            <person name="Kim D.J."/>
            <person name="Klee K."/>
            <person name="Lai H."/>
            <person name="Lang C."/>
            <person name="Lin S."/>
            <person name="Macmil S.L."/>
            <person name="Magdelenat G."/>
            <person name="Matthews L."/>
            <person name="McCorrison J."/>
            <person name="Monaghan E.L."/>
            <person name="Mun J.H."/>
            <person name="Najar F.Z."/>
            <person name="Nicholson C."/>
            <person name="Noirot C."/>
            <person name="O'Bleness M."/>
            <person name="Paule C.R."/>
            <person name="Poulain J."/>
            <person name="Prion F."/>
            <person name="Qin B."/>
            <person name="Qu C."/>
            <person name="Retzel E.F."/>
            <person name="Riddle C."/>
            <person name="Sallet E."/>
            <person name="Samain S."/>
            <person name="Samson N."/>
            <person name="Sanders I."/>
            <person name="Saurat O."/>
            <person name="Scarpelli C."/>
            <person name="Schiex T."/>
            <person name="Segurens B."/>
            <person name="Severin A.J."/>
            <person name="Sherrier D.J."/>
            <person name="Shi R."/>
            <person name="Sims S."/>
            <person name="Singer S.R."/>
            <person name="Sinharoy S."/>
            <person name="Sterck L."/>
            <person name="Viollet A."/>
            <person name="Wang B.B."/>
            <person name="Wang K."/>
            <person name="Wang M."/>
            <person name="Wang X."/>
            <person name="Warfsmann J."/>
            <person name="Weissenbach J."/>
            <person name="White D.D."/>
            <person name="White J.D."/>
            <person name="Wiley G.B."/>
            <person name="Wincker P."/>
            <person name="Xing Y."/>
            <person name="Yang L."/>
            <person name="Yao Z."/>
            <person name="Ying F."/>
            <person name="Zhai J."/>
            <person name="Zhou L."/>
            <person name="Zuber A."/>
            <person name="Denarie J."/>
            <person name="Dixon R.A."/>
            <person name="May G.D."/>
            <person name="Schwartz D.C."/>
            <person name="Rogers J."/>
            <person name="Quetier F."/>
            <person name="Town C.D."/>
            <person name="Roe B.A."/>
        </authorList>
    </citation>
    <scope>NUCLEOTIDE SEQUENCE [LARGE SCALE GENOMIC DNA]</scope>
    <source>
        <strain evidence="10">A17</strain>
        <strain evidence="11 12">cv. Jemalong A17</strain>
    </source>
</reference>
<dbReference type="InterPro" id="IPR041118">
    <property type="entry name" value="Rx_N"/>
</dbReference>
<dbReference type="AlphaFoldDB" id="G7IIE7"/>
<organism evidence="10 12">
    <name type="scientific">Medicago truncatula</name>
    <name type="common">Barrel medic</name>
    <name type="synonym">Medicago tribuloides</name>
    <dbReference type="NCBI Taxonomy" id="3880"/>
    <lineage>
        <taxon>Eukaryota</taxon>
        <taxon>Viridiplantae</taxon>
        <taxon>Streptophyta</taxon>
        <taxon>Embryophyta</taxon>
        <taxon>Tracheophyta</taxon>
        <taxon>Spermatophyta</taxon>
        <taxon>Magnoliopsida</taxon>
        <taxon>eudicotyledons</taxon>
        <taxon>Gunneridae</taxon>
        <taxon>Pentapetalae</taxon>
        <taxon>rosids</taxon>
        <taxon>fabids</taxon>
        <taxon>Fabales</taxon>
        <taxon>Fabaceae</taxon>
        <taxon>Papilionoideae</taxon>
        <taxon>50 kb inversion clade</taxon>
        <taxon>NPAAA clade</taxon>
        <taxon>Hologalegina</taxon>
        <taxon>IRL clade</taxon>
        <taxon>Trifolieae</taxon>
        <taxon>Medicago</taxon>
    </lineage>
</organism>
<dbReference type="FunFam" id="3.40.50.300:FF:001091">
    <property type="entry name" value="Probable disease resistance protein At1g61300"/>
    <property type="match status" value="1"/>
</dbReference>
<dbReference type="SUPFAM" id="SSF52058">
    <property type="entry name" value="L domain-like"/>
    <property type="match status" value="2"/>
</dbReference>
<dbReference type="Gene3D" id="3.40.50.300">
    <property type="entry name" value="P-loop containing nucleotide triphosphate hydrolases"/>
    <property type="match status" value="1"/>
</dbReference>
<dbReference type="GO" id="GO:0051707">
    <property type="term" value="P:response to other organism"/>
    <property type="evidence" value="ECO:0007669"/>
    <property type="project" value="UniProtKB-ARBA"/>
</dbReference>
<dbReference type="PRINTS" id="PR00364">
    <property type="entry name" value="DISEASERSIST"/>
</dbReference>
<dbReference type="HOGENOM" id="CLU_000837_8_8_1"/>
<keyword evidence="12" id="KW-1185">Reference proteome</keyword>
<dbReference type="SMART" id="SM00369">
    <property type="entry name" value="LRR_TYP"/>
    <property type="match status" value="3"/>
</dbReference>
<dbReference type="InterPro" id="IPR058922">
    <property type="entry name" value="WHD_DRP"/>
</dbReference>
<dbReference type="InterPro" id="IPR032675">
    <property type="entry name" value="LRR_dom_sf"/>
</dbReference>
<gene>
    <name evidence="10" type="ordered locus">MTR_2g038760</name>
</gene>
<dbReference type="PANTHER" id="PTHR36766">
    <property type="entry name" value="PLANT BROAD-SPECTRUM MILDEW RESISTANCE PROTEIN RPW8"/>
    <property type="match status" value="1"/>
</dbReference>
<reference evidence="10 12" key="2">
    <citation type="journal article" date="2014" name="BMC Genomics">
        <title>An improved genome release (version Mt4.0) for the model legume Medicago truncatula.</title>
        <authorList>
            <person name="Tang H."/>
            <person name="Krishnakumar V."/>
            <person name="Bidwell S."/>
            <person name="Rosen B."/>
            <person name="Chan A."/>
            <person name="Zhou S."/>
            <person name="Gentzbittel L."/>
            <person name="Childs K.L."/>
            <person name="Yandell M."/>
            <person name="Gundlach H."/>
            <person name="Mayer K.F."/>
            <person name="Schwartz D.C."/>
            <person name="Town C.D."/>
        </authorList>
    </citation>
    <scope>GENOME REANNOTATION</scope>
    <source>
        <strain evidence="11 12">cv. Jemalong A17</strain>
    </source>
</reference>
<reference evidence="11" key="3">
    <citation type="submission" date="2015-04" db="UniProtKB">
        <authorList>
            <consortium name="EnsemblPlants"/>
        </authorList>
    </citation>
    <scope>IDENTIFICATION</scope>
    <source>
        <strain evidence="11">cv. Jemalong A17</strain>
    </source>
</reference>
<proteinExistence type="predicted"/>
<dbReference type="Pfam" id="PF25019">
    <property type="entry name" value="LRR_R13L1-DRL21"/>
    <property type="match status" value="1"/>
</dbReference>
<dbReference type="PaxDb" id="3880-AES65390"/>
<feature type="domain" description="Disease resistance protein winged helix" evidence="8">
    <location>
        <begin position="443"/>
        <end position="511"/>
    </location>
</feature>
<evidence type="ECO:0000256" key="4">
    <source>
        <dbReference type="ARBA" id="ARBA00022821"/>
    </source>
</evidence>
<dbReference type="SUPFAM" id="SSF52540">
    <property type="entry name" value="P-loop containing nucleoside triphosphate hydrolases"/>
    <property type="match status" value="1"/>
</dbReference>
<evidence type="ECO:0000259" key="7">
    <source>
        <dbReference type="Pfam" id="PF18052"/>
    </source>
</evidence>
<keyword evidence="2" id="KW-0677">Repeat</keyword>
<sequence>MKESRSCLAGFKALETLGGAIASSFFEALIDKLSSAETIDENLHSRLITALFSINAVADDAEKKQINNFHVKEWLLGVKDGVLDAQDLVEEIHIQVSKSKQEAAESQTSSTRTNQLLGMLNVSPSSIDKNIVSRLKEIVQKLESLVSLKDVLLLNVNHSFNAGSRMLMSPSFPSMNSPMYGRNDDQKTLSNWLKSQDKKLSVISVVGMGGIGKTTLAQHLHNDPMIVERFDVRAWVNVSQDFDVCRIARVILESITGSFIQTTDQSILEKKLKEQLIGKKFFIVLDNVWIEDEMKWENFETPFSYGAQGSKILVTTRSGEVALVTASDQIHQLHHLDEEDSWTLFAKHAFHGFDDSYAVSWTKKTTLHEQIGKKVADKCKGLPLALIAIGDLLCINSSLLQWEKISESDAWDLAEGTGIVPALMVSYQNLPTHLKKCFEYCALFPKGYLYEKDHLCLLWMAENLIQHPRQYMKSMKEVAESYFNDLILRSFFQPSTKYRNYFVMHDLHHDLSNSIFGEFCFTWEDRKSKNMKSITRHFSFLCDELGCPKGLETLFDAKKLRTFLPLSMTCYEYQWLLCFNSNKLLLSELFSKCKRLRVLSLCGCMDMIELPDNIGNLKHLHHLDLSRTKISKLPDTLCSLHYLQTLKVRDCQFLEELPMNLHKLVNLCYLDFSGTKVTGMPKEMGKLKNLEVLSSFYVGEGNDSSIQQLGDLNLHGNLVVADLENVMNPEDSVSANLESKINLLKLELRWNATRNSSQKEREVLQNLKPSIHLNELSIEKYCGTLFPHWFGDNSLSCLVSLKLSNCENCILLPSLGVMSSLKHLRITGLSGIVVIGMEFYRDGRSSTVSIPFPSLETLTFKDMNGWEKWEFEVVGGVVFPRLKKLSIMRCPNLKDKLPETLECLVSLKICDCKQLVTSVPFSPSISELRLTNCGKLKFNYHLSTLKFLYIRQCYIEGSSVDWTGHTLSECGTNIKSLKIEDCPTMHIPLCGCYSFLVKLDITSSCDSLTTFPLNLFPNLDFLDLYKCSSFEMISQENEHLKLTSLSIGECPKFASFPKGGLSTPRLQHFDISKLENLKSLPKCMHVLLPSLYKLSIDDCPQLESFSDGGLPSSLRNLFLVKCSKLLINSLKWALPTNTSLSNMYIQELDVEFFPNQGLLPISLTYLNICGCRNLKQLDYKGLENLPSLRTLSLNNCPNIQCLPKEGLPKSISTLQILGNCSLLKQRCKKPNGEDYRKIAQIECVMIDNYTSSDV</sequence>
<dbReference type="Gene3D" id="3.80.10.10">
    <property type="entry name" value="Ribonuclease Inhibitor"/>
    <property type="match status" value="3"/>
</dbReference>